<evidence type="ECO:0000256" key="1">
    <source>
        <dbReference type="SAM" id="Phobius"/>
    </source>
</evidence>
<feature type="transmembrane region" description="Helical" evidence="1">
    <location>
        <begin position="12"/>
        <end position="33"/>
    </location>
</feature>
<keyword evidence="1" id="KW-0812">Transmembrane</keyword>
<evidence type="ECO:0000313" key="3">
    <source>
        <dbReference type="Proteomes" id="UP000568664"/>
    </source>
</evidence>
<dbReference type="EMBL" id="JABBXH010000003">
    <property type="protein sequence ID" value="NMP31796.1"/>
    <property type="molecule type" value="Genomic_DNA"/>
</dbReference>
<accession>A0A7Y0LC95</accession>
<proteinExistence type="predicted"/>
<dbReference type="Proteomes" id="UP000568664">
    <property type="component" value="Unassembled WGS sequence"/>
</dbReference>
<dbReference type="AlphaFoldDB" id="A0A7Y0LC95"/>
<gene>
    <name evidence="2" type="ORF">HII17_09490</name>
</gene>
<keyword evidence="3" id="KW-1185">Reference proteome</keyword>
<sequence length="57" mass="6125">MRSLNENEINKVNGGIAVTVGIVVGSFVGGYIYGRLTREEPKKEPCKPNEVTGTQCA</sequence>
<keyword evidence="1" id="KW-0472">Membrane</keyword>
<protein>
    <submittedName>
        <fullName evidence="2">Uncharacterized protein</fullName>
    </submittedName>
</protein>
<dbReference type="RefSeq" id="WP_169075139.1">
    <property type="nucleotide sequence ID" value="NZ_JABBXH010000003.1"/>
</dbReference>
<keyword evidence="1" id="KW-1133">Transmembrane helix</keyword>
<evidence type="ECO:0000313" key="2">
    <source>
        <dbReference type="EMBL" id="NMP31796.1"/>
    </source>
</evidence>
<name>A0A7Y0LC95_9GAMM</name>
<reference evidence="2 3" key="1">
    <citation type="submission" date="2020-04" db="EMBL/GenBank/DDBJ databases">
        <title>Thalassotalea sp. M1531, isolated from the surface of marine red alga.</title>
        <authorList>
            <person name="Pang L."/>
            <person name="Lu D.-C."/>
        </authorList>
    </citation>
    <scope>NUCLEOTIDE SEQUENCE [LARGE SCALE GENOMIC DNA]</scope>
    <source>
        <strain evidence="2 3">M1531</strain>
    </source>
</reference>
<comment type="caution">
    <text evidence="2">The sequence shown here is derived from an EMBL/GenBank/DDBJ whole genome shotgun (WGS) entry which is preliminary data.</text>
</comment>
<organism evidence="2 3">
    <name type="scientific">Thalassotalea algicola</name>
    <dbReference type="NCBI Taxonomy" id="2716224"/>
    <lineage>
        <taxon>Bacteria</taxon>
        <taxon>Pseudomonadati</taxon>
        <taxon>Pseudomonadota</taxon>
        <taxon>Gammaproteobacteria</taxon>
        <taxon>Alteromonadales</taxon>
        <taxon>Colwelliaceae</taxon>
        <taxon>Thalassotalea</taxon>
    </lineage>
</organism>